<dbReference type="GO" id="GO:0006123">
    <property type="term" value="P:mitochondrial electron transport, cytochrome c to oxygen"/>
    <property type="evidence" value="ECO:0007669"/>
    <property type="project" value="InterPro"/>
</dbReference>
<dbReference type="InterPro" id="IPR036539">
    <property type="entry name" value="Cyt_c_oxidase_su7a_sf"/>
</dbReference>
<evidence type="ECO:0000256" key="2">
    <source>
        <dbReference type="ARBA" id="ARBA00009331"/>
    </source>
</evidence>
<evidence type="ECO:0000256" key="3">
    <source>
        <dbReference type="ARBA" id="ARBA00022792"/>
    </source>
</evidence>
<organism evidence="7 8">
    <name type="scientific">Callosobruchus maculatus</name>
    <name type="common">Southern cowpea weevil</name>
    <name type="synonym">Pulse bruchid</name>
    <dbReference type="NCBI Taxonomy" id="64391"/>
    <lineage>
        <taxon>Eukaryota</taxon>
        <taxon>Metazoa</taxon>
        <taxon>Ecdysozoa</taxon>
        <taxon>Arthropoda</taxon>
        <taxon>Hexapoda</taxon>
        <taxon>Insecta</taxon>
        <taxon>Pterygota</taxon>
        <taxon>Neoptera</taxon>
        <taxon>Endopterygota</taxon>
        <taxon>Coleoptera</taxon>
        <taxon>Polyphaga</taxon>
        <taxon>Cucujiformia</taxon>
        <taxon>Chrysomeloidea</taxon>
        <taxon>Chrysomelidae</taxon>
        <taxon>Bruchinae</taxon>
        <taxon>Bruchini</taxon>
        <taxon>Callosobruchus</taxon>
    </lineage>
</organism>
<proteinExistence type="inferred from homology"/>
<dbReference type="Gene3D" id="4.10.91.10">
    <property type="entry name" value="Cytochrome c oxidase, subunit VIIa"/>
    <property type="match status" value="1"/>
</dbReference>
<comment type="subcellular location">
    <subcellularLocation>
        <location evidence="1">Mitochondrion inner membrane</location>
    </subcellularLocation>
</comment>
<evidence type="ECO:0000256" key="1">
    <source>
        <dbReference type="ARBA" id="ARBA00004273"/>
    </source>
</evidence>
<evidence type="ECO:0000313" key="8">
    <source>
        <dbReference type="Proteomes" id="UP000410492"/>
    </source>
</evidence>
<accession>A0A653C0M8</accession>
<sequence>MDESTPVYLKGGLGDKFLFLTTVALTVAGLGMGAETMYSLVFKK</sequence>
<keyword evidence="6" id="KW-0812">Transmembrane</keyword>
<dbReference type="GO" id="GO:0045277">
    <property type="term" value="C:respiratory chain complex IV"/>
    <property type="evidence" value="ECO:0007669"/>
    <property type="project" value="InterPro"/>
</dbReference>
<evidence type="ECO:0000313" key="7">
    <source>
        <dbReference type="EMBL" id="VEN41061.1"/>
    </source>
</evidence>
<evidence type="ECO:0000256" key="4">
    <source>
        <dbReference type="ARBA" id="ARBA00023128"/>
    </source>
</evidence>
<keyword evidence="8" id="KW-1185">Reference proteome</keyword>
<name>A0A653C0M8_CALMS</name>
<keyword evidence="4" id="KW-0496">Mitochondrion</keyword>
<dbReference type="EMBL" id="CAACVG010006688">
    <property type="protein sequence ID" value="VEN41061.1"/>
    <property type="molecule type" value="Genomic_DNA"/>
</dbReference>
<protein>
    <submittedName>
        <fullName evidence="7">Uncharacterized protein</fullName>
    </submittedName>
</protein>
<dbReference type="Proteomes" id="UP000410492">
    <property type="component" value="Unassembled WGS sequence"/>
</dbReference>
<comment type="similarity">
    <text evidence="2">Belongs to the cytochrome c oxidase VIIa family.</text>
</comment>
<dbReference type="GO" id="GO:0005743">
    <property type="term" value="C:mitochondrial inner membrane"/>
    <property type="evidence" value="ECO:0007669"/>
    <property type="project" value="UniProtKB-SubCell"/>
</dbReference>
<gene>
    <name evidence="7" type="ORF">CALMAC_LOCUS5024</name>
</gene>
<keyword evidence="5 6" id="KW-0472">Membrane</keyword>
<dbReference type="AlphaFoldDB" id="A0A653C0M8"/>
<keyword evidence="6" id="KW-1133">Transmembrane helix</keyword>
<evidence type="ECO:0000256" key="6">
    <source>
        <dbReference type="SAM" id="Phobius"/>
    </source>
</evidence>
<keyword evidence="3" id="KW-0999">Mitochondrion inner membrane</keyword>
<dbReference type="SUPFAM" id="SSF81419">
    <property type="entry name" value="Mitochondrial cytochrome c oxidase subunit VIIa"/>
    <property type="match status" value="1"/>
</dbReference>
<evidence type="ECO:0000256" key="5">
    <source>
        <dbReference type="ARBA" id="ARBA00023136"/>
    </source>
</evidence>
<feature type="transmembrane region" description="Helical" evidence="6">
    <location>
        <begin position="17"/>
        <end position="41"/>
    </location>
</feature>
<reference evidence="7 8" key="1">
    <citation type="submission" date="2019-01" db="EMBL/GenBank/DDBJ databases">
        <authorList>
            <person name="Sayadi A."/>
        </authorList>
    </citation>
    <scope>NUCLEOTIDE SEQUENCE [LARGE SCALE GENOMIC DNA]</scope>
</reference>